<evidence type="ECO:0000313" key="2">
    <source>
        <dbReference type="Proteomes" id="UP001153461"/>
    </source>
</evidence>
<dbReference type="EMBL" id="CAJVNV010000022">
    <property type="protein sequence ID" value="CAG7963169.1"/>
    <property type="molecule type" value="Genomic_DNA"/>
</dbReference>
<dbReference type="AlphaFoldDB" id="A0A9W4MK13"/>
<reference evidence="1" key="1">
    <citation type="submission" date="2021-07" db="EMBL/GenBank/DDBJ databases">
        <authorList>
            <person name="Branca A.L. A."/>
        </authorList>
    </citation>
    <scope>NUCLEOTIDE SEQUENCE</scope>
</reference>
<comment type="caution">
    <text evidence="1">The sequence shown here is derived from an EMBL/GenBank/DDBJ whole genome shotgun (WGS) entry which is preliminary data.</text>
</comment>
<evidence type="ECO:0000313" key="1">
    <source>
        <dbReference type="EMBL" id="CAG7963169.1"/>
    </source>
</evidence>
<organism evidence="1 2">
    <name type="scientific">Penicillium nalgiovense</name>
    <dbReference type="NCBI Taxonomy" id="60175"/>
    <lineage>
        <taxon>Eukaryota</taxon>
        <taxon>Fungi</taxon>
        <taxon>Dikarya</taxon>
        <taxon>Ascomycota</taxon>
        <taxon>Pezizomycotina</taxon>
        <taxon>Eurotiomycetes</taxon>
        <taxon>Eurotiomycetidae</taxon>
        <taxon>Eurotiales</taxon>
        <taxon>Aspergillaceae</taxon>
        <taxon>Penicillium</taxon>
    </lineage>
</organism>
<proteinExistence type="predicted"/>
<name>A0A9W4MK13_PENNA</name>
<sequence>MSLTEVHRDKHLHRGQRLHILSLYLRSHAIHLNQSPSQVPRFKMDITIPTMEINKLAAGVKILMLGTEILIFLSAGNLMASPITPSGTPRISVPLNELPDYLSTRTFVFEDPKALEAYFCNTGSTHPTATKLRLVPMHQFINNPLPTVSLDGLSGEGWTRHSRDQPPEVREFFKAMPFPYPSLEWVSIDHITYPEGQEFITLNSDWRAACRAVPKRHKVEEITFDLAGSKKLNSSYVARLVQLVSTILAVKAAGPFRCRLRDDEPYKYKDRVTGALANDGVSG</sequence>
<protein>
    <submittedName>
        <fullName evidence="1">Uncharacterized protein</fullName>
    </submittedName>
</protein>
<gene>
    <name evidence="1" type="ORF">PNAL_LOCUS824</name>
</gene>
<dbReference type="Proteomes" id="UP001153461">
    <property type="component" value="Unassembled WGS sequence"/>
</dbReference>
<accession>A0A9W4MK13</accession>
<dbReference type="OrthoDB" id="9942608at2759"/>